<feature type="transmembrane region" description="Helical" evidence="1">
    <location>
        <begin position="219"/>
        <end position="239"/>
    </location>
</feature>
<comment type="caution">
    <text evidence="2">The sequence shown here is derived from an EMBL/GenBank/DDBJ whole genome shotgun (WGS) entry which is preliminary data.</text>
</comment>
<accession>A0ABS5Y3X6</accession>
<keyword evidence="3" id="KW-1185">Reference proteome</keyword>
<sequence>MKAAEVLRLYEAGRRDFKGVSLRGQSFKGKDLSGADFSEADIRSTNFTNANLTEVNFSEAKAGLQRRWAAGLVVASLLLYGVLCFSTGALYIYISFLSPINLLALIASVAIIFLFLRKGIGLSTLALTMAPTVFLIALSSRVGAELFGNLFLSIFLVFATFSTTFSFMVVCAFAVSFAIVETASMAMLTVLTVTAVAIGIGIVLALVTTSEPDSIFRLYSSLVGVIATVFFVRVSAYIARRALKGDIRDSWIRSIALALSATGGTSFRGATLTDADFSQSLLKSTDFRRAVLMRTRWRDAEKLDRIRPGESYLDNPKIRELVITGNDQGQSYDHLLNLEGINLQGANLVKADFTGSTLKTGTLQGATLTNTYFIGADLNRVNLQGVDLSNAQLNQTQLDQADLTGATLTGACIEDWNVNSSTKLADITCDYVYLKSNQQERRPSQGTFQPGEFTALFQQAVNTVDLIFKDGIDWQAFFQSFQALRTQYAEQDLSIQAIEKKKDGAFVVRLEVPEDADKPAIESSAKELYETKLALMEQRYRAELNAKDGEIVAYREQSANLMKITELLAARPPMSETPKYDLRNAQFSGGFAETVQGDQIGGTINNQSAETPSLAEAAAEIQALLKPLEASNPTATEAEQTAYLSAMILPTKRERFIGALKSAGGAAIEEVPYGPVLKALVEGWHKPNG</sequence>
<keyword evidence="1" id="KW-0812">Transmembrane</keyword>
<feature type="transmembrane region" description="Helical" evidence="1">
    <location>
        <begin position="186"/>
        <end position="207"/>
    </location>
</feature>
<dbReference type="PANTHER" id="PTHR14136">
    <property type="entry name" value="BTB_POZ DOMAIN-CONTAINING PROTEIN KCTD9"/>
    <property type="match status" value="1"/>
</dbReference>
<gene>
    <name evidence="2" type="ORF">IXB28_10060</name>
</gene>
<keyword evidence="1" id="KW-1133">Transmembrane helix</keyword>
<feature type="transmembrane region" description="Helical" evidence="1">
    <location>
        <begin position="150"/>
        <end position="179"/>
    </location>
</feature>
<feature type="transmembrane region" description="Helical" evidence="1">
    <location>
        <begin position="251"/>
        <end position="270"/>
    </location>
</feature>
<dbReference type="Pfam" id="PF00805">
    <property type="entry name" value="Pentapeptide"/>
    <property type="match status" value="4"/>
</dbReference>
<evidence type="ECO:0000313" key="3">
    <source>
        <dbReference type="Proteomes" id="UP001196661"/>
    </source>
</evidence>
<evidence type="ECO:0000313" key="2">
    <source>
        <dbReference type="EMBL" id="MBT9312549.1"/>
    </source>
</evidence>
<dbReference type="InterPro" id="IPR001646">
    <property type="entry name" value="5peptide_repeat"/>
</dbReference>
<evidence type="ECO:0000256" key="1">
    <source>
        <dbReference type="SAM" id="Phobius"/>
    </source>
</evidence>
<feature type="transmembrane region" description="Helical" evidence="1">
    <location>
        <begin position="100"/>
        <end position="117"/>
    </location>
</feature>
<dbReference type="Proteomes" id="UP001196661">
    <property type="component" value="Unassembled WGS sequence"/>
</dbReference>
<dbReference type="InterPro" id="IPR051082">
    <property type="entry name" value="Pentapeptide-BTB/POZ_domain"/>
</dbReference>
<feature type="transmembrane region" description="Helical" evidence="1">
    <location>
        <begin position="68"/>
        <end position="94"/>
    </location>
</feature>
<dbReference type="EMBL" id="JADOER010000009">
    <property type="protein sequence ID" value="MBT9312549.1"/>
    <property type="molecule type" value="Genomic_DNA"/>
</dbReference>
<name>A0ABS5Y3X6_9CYAN</name>
<dbReference type="Gene3D" id="2.160.20.80">
    <property type="entry name" value="E3 ubiquitin-protein ligase SopA"/>
    <property type="match status" value="2"/>
</dbReference>
<dbReference type="RefSeq" id="WP_215618449.1">
    <property type="nucleotide sequence ID" value="NZ_JADOER010000009.1"/>
</dbReference>
<proteinExistence type="predicted"/>
<organism evidence="2 3">
    <name type="scientific">Leptothoe kymatousa TAU-MAC 1615</name>
    <dbReference type="NCBI Taxonomy" id="2364775"/>
    <lineage>
        <taxon>Bacteria</taxon>
        <taxon>Bacillati</taxon>
        <taxon>Cyanobacteriota</taxon>
        <taxon>Cyanophyceae</taxon>
        <taxon>Nodosilineales</taxon>
        <taxon>Cymatolegaceae</taxon>
        <taxon>Leptothoe</taxon>
        <taxon>Leptothoe kymatousa</taxon>
    </lineage>
</organism>
<dbReference type="PANTHER" id="PTHR14136:SF17">
    <property type="entry name" value="BTB_POZ DOMAIN-CONTAINING PROTEIN KCTD9"/>
    <property type="match status" value="1"/>
</dbReference>
<feature type="transmembrane region" description="Helical" evidence="1">
    <location>
        <begin position="124"/>
        <end position="144"/>
    </location>
</feature>
<reference evidence="2 3" key="1">
    <citation type="journal article" date="2021" name="Mar. Drugs">
        <title>Genome Reduction and Secondary Metabolism of the Marine Sponge-Associated Cyanobacterium Leptothoe.</title>
        <authorList>
            <person name="Konstantinou D."/>
            <person name="Popin R.V."/>
            <person name="Fewer D.P."/>
            <person name="Sivonen K."/>
            <person name="Gkelis S."/>
        </authorList>
    </citation>
    <scope>NUCLEOTIDE SEQUENCE [LARGE SCALE GENOMIC DNA]</scope>
    <source>
        <strain evidence="2 3">TAU-MAC 1615</strain>
    </source>
</reference>
<dbReference type="SUPFAM" id="SSF141571">
    <property type="entry name" value="Pentapeptide repeat-like"/>
    <property type="match status" value="1"/>
</dbReference>
<keyword evidence="1" id="KW-0472">Membrane</keyword>
<protein>
    <submittedName>
        <fullName evidence="2">Pentapeptide repeat-containing protein</fullName>
    </submittedName>
</protein>